<proteinExistence type="predicted"/>
<sequence length="271" mass="30429">MRLFSLHLLPFRLLILGDEMGGCASTPQVLTEEFNAPLPLPPPAENDCKHDEITKDIMVVEECNVVAHGESHIGVVVAYDNFNESISITDISTQDEEHDSEQVKDEIFEIKEASEPSKSMPQLDDGELEYHSLRESPEPEIPHEAAFMVETSEPDSCVEKTIEEVKEVGEIITCVDEHKLAAKMRIAIEDTPSHENETDEDLGIFGDKIEEKQIISEEKSMEMKTEEQKEEIAPDTCKTTEESKKSSGSKKQYWPIAALLRNPLGNFAKTK</sequence>
<feature type="signal peptide" evidence="2">
    <location>
        <begin position="1"/>
        <end position="25"/>
    </location>
</feature>
<evidence type="ECO:0000313" key="3">
    <source>
        <dbReference type="EMBL" id="CAH9146195.1"/>
    </source>
</evidence>
<dbReference type="AlphaFoldDB" id="A0AAV0GDZ7"/>
<reference evidence="3" key="1">
    <citation type="submission" date="2022-07" db="EMBL/GenBank/DDBJ databases">
        <authorList>
            <person name="Macas J."/>
            <person name="Novak P."/>
            <person name="Neumann P."/>
        </authorList>
    </citation>
    <scope>NUCLEOTIDE SEQUENCE</scope>
</reference>
<accession>A0AAV0GDZ7</accession>
<dbReference type="EMBL" id="CAMAPF010001094">
    <property type="protein sequence ID" value="CAH9146195.1"/>
    <property type="molecule type" value="Genomic_DNA"/>
</dbReference>
<evidence type="ECO:0000256" key="1">
    <source>
        <dbReference type="SAM" id="MobiDB-lite"/>
    </source>
</evidence>
<evidence type="ECO:0000313" key="4">
    <source>
        <dbReference type="Proteomes" id="UP001152523"/>
    </source>
</evidence>
<name>A0AAV0GDZ7_9ASTE</name>
<protein>
    <submittedName>
        <fullName evidence="3">Uncharacterized protein</fullName>
    </submittedName>
</protein>
<feature type="compositionally biased region" description="Basic and acidic residues" evidence="1">
    <location>
        <begin position="219"/>
        <end position="245"/>
    </location>
</feature>
<organism evidence="3 4">
    <name type="scientific">Cuscuta epithymum</name>
    <dbReference type="NCBI Taxonomy" id="186058"/>
    <lineage>
        <taxon>Eukaryota</taxon>
        <taxon>Viridiplantae</taxon>
        <taxon>Streptophyta</taxon>
        <taxon>Embryophyta</taxon>
        <taxon>Tracheophyta</taxon>
        <taxon>Spermatophyta</taxon>
        <taxon>Magnoliopsida</taxon>
        <taxon>eudicotyledons</taxon>
        <taxon>Gunneridae</taxon>
        <taxon>Pentapetalae</taxon>
        <taxon>asterids</taxon>
        <taxon>lamiids</taxon>
        <taxon>Solanales</taxon>
        <taxon>Convolvulaceae</taxon>
        <taxon>Cuscuteae</taxon>
        <taxon>Cuscuta</taxon>
        <taxon>Cuscuta subgen. Cuscuta</taxon>
    </lineage>
</organism>
<keyword evidence="4" id="KW-1185">Reference proteome</keyword>
<dbReference type="Proteomes" id="UP001152523">
    <property type="component" value="Unassembled WGS sequence"/>
</dbReference>
<keyword evidence="2" id="KW-0732">Signal</keyword>
<comment type="caution">
    <text evidence="3">The sequence shown here is derived from an EMBL/GenBank/DDBJ whole genome shotgun (WGS) entry which is preliminary data.</text>
</comment>
<evidence type="ECO:0000256" key="2">
    <source>
        <dbReference type="SAM" id="SignalP"/>
    </source>
</evidence>
<feature type="region of interest" description="Disordered" evidence="1">
    <location>
        <begin position="219"/>
        <end position="251"/>
    </location>
</feature>
<feature type="chain" id="PRO_5043415258" evidence="2">
    <location>
        <begin position="26"/>
        <end position="271"/>
    </location>
</feature>
<gene>
    <name evidence="3" type="ORF">CEPIT_LOCUS42799</name>
</gene>